<evidence type="ECO:0000313" key="11">
    <source>
        <dbReference type="Proteomes" id="UP001283361"/>
    </source>
</evidence>
<keyword evidence="5" id="KW-0539">Nucleus</keyword>
<dbReference type="Pfam" id="PF16099">
    <property type="entry name" value="RMI1_C"/>
    <property type="match status" value="1"/>
</dbReference>
<proteinExistence type="inferred from homology"/>
<sequence length="669" mass="74100">MDQFGVVQAWLLNSYNIKVSPEWLSACLEWIAQENGDEMESENVVKQQVFEQWLTSDLAEIGEPSLPVAAMSCNKIELISNYALQIISIVDVGFPLYGQQQKMMGRENVNAEVSADKPFQPAWEPKQSRMLLLTLTDGHSEIKAMEYQPIRSLHSHLPSGTKCILSGTVLCRRGMVLLTEEHIHLLGGEVDTLTEINTPLNVLQQTMQKSREDDGKHAKQEFTGKFITRCPNKKLDFQKKTSMIKTESMGSRFQHPNQMQTISHFKTMSEMKPKISSSGKVKAETIKVEQSGSSYGFESRNQQEAEEWEDDINYSELLERDIEFGDGIEAHQNNIRTTDGNGRNRCNKSSGISNASISGMGCDPNRANITDMGISEILTEKPLSNQEVISIFDDDKDMEFDVFDNSPTSWRPDFLKTSLKKNNCNDQLPCKASPSVNKPSEQIVGKMRAKPKNSSQDANVCSPQIFNQGCDTSVIGNSGDKKFSPSAAMESSNLSLLPNPHTLEKSDAIATEAKKGQDLPKAVIQPFKPVSNTDLVFDDYGHLSDLQSSNSGPIKVKVSILTLIEKLCSNNGSHWSLACRVSDGATSLDVDISNRVLTTLIGFSAEDSIAMRQRFKSEPDVKEVFAEGLSQCQSKLISGRGGCVLELEPASHNPKGERPVIVNFRLLSS</sequence>
<dbReference type="AlphaFoldDB" id="A0AAE0ZKJ9"/>
<name>A0AAE0ZKJ9_9GAST</name>
<evidence type="ECO:0000256" key="4">
    <source>
        <dbReference type="ARBA" id="ARBA00022705"/>
    </source>
</evidence>
<comment type="function">
    <text evidence="6">Essential component of the RMI complex, a complex that plays an important role in the processing of homologous recombination intermediates to limit DNA crossover formation in cells. Promotes TOP3A binding to double Holliday junctions (DHJ) and hence stimulates TOP3A-mediated dissolution. Required for BLM phosphorylation during mitosis. Within the BLM complex, required for BLM and TOP3A stability.</text>
</comment>
<dbReference type="EMBL" id="JAWDGP010003786">
    <property type="protein sequence ID" value="KAK3770842.1"/>
    <property type="molecule type" value="Genomic_DNA"/>
</dbReference>
<dbReference type="Pfam" id="PF08585">
    <property type="entry name" value="RMI1_N_C"/>
    <property type="match status" value="1"/>
</dbReference>
<organism evidence="10 11">
    <name type="scientific">Elysia crispata</name>
    <name type="common">lettuce slug</name>
    <dbReference type="NCBI Taxonomy" id="231223"/>
    <lineage>
        <taxon>Eukaryota</taxon>
        <taxon>Metazoa</taxon>
        <taxon>Spiralia</taxon>
        <taxon>Lophotrochozoa</taxon>
        <taxon>Mollusca</taxon>
        <taxon>Gastropoda</taxon>
        <taxon>Heterobranchia</taxon>
        <taxon>Euthyneura</taxon>
        <taxon>Panpulmonata</taxon>
        <taxon>Sacoglossa</taxon>
        <taxon>Placobranchoidea</taxon>
        <taxon>Plakobranchidae</taxon>
        <taxon>Elysia</taxon>
    </lineage>
</organism>
<dbReference type="Gene3D" id="6.10.140.770">
    <property type="match status" value="1"/>
</dbReference>
<dbReference type="GO" id="GO:0000166">
    <property type="term" value="F:nucleotide binding"/>
    <property type="evidence" value="ECO:0007669"/>
    <property type="project" value="InterPro"/>
</dbReference>
<keyword evidence="11" id="KW-1185">Reference proteome</keyword>
<feature type="domain" description="RMI1 N-terminal" evidence="9">
    <location>
        <begin position="11"/>
        <end position="61"/>
    </location>
</feature>
<dbReference type="Gene3D" id="1.10.8.1020">
    <property type="entry name" value="RecQ-mediated genome instability protein 1, N-terminal domain"/>
    <property type="match status" value="1"/>
</dbReference>
<dbReference type="GO" id="GO:0016604">
    <property type="term" value="C:nuclear body"/>
    <property type="evidence" value="ECO:0007669"/>
    <property type="project" value="TreeGrafter"/>
</dbReference>
<dbReference type="Gene3D" id="2.40.50.770">
    <property type="entry name" value="RecQ-mediated genome instability protein Rmi1, C-terminal domain"/>
    <property type="match status" value="1"/>
</dbReference>
<dbReference type="InterPro" id="IPR032199">
    <property type="entry name" value="RMI1_C"/>
</dbReference>
<evidence type="ECO:0000256" key="3">
    <source>
        <dbReference type="ARBA" id="ARBA00018987"/>
    </source>
</evidence>
<comment type="subcellular location">
    <subcellularLocation>
        <location evidence="1">Nucleus</location>
    </subcellularLocation>
</comment>
<dbReference type="GO" id="GO:0000712">
    <property type="term" value="P:resolution of meiotic recombination intermediates"/>
    <property type="evidence" value="ECO:0007669"/>
    <property type="project" value="TreeGrafter"/>
</dbReference>
<gene>
    <name evidence="10" type="ORF">RRG08_036442</name>
</gene>
<dbReference type="PANTHER" id="PTHR14790:SF15">
    <property type="entry name" value="RECQ-MEDIATED GENOME INSTABILITY PROTEIN 1"/>
    <property type="match status" value="1"/>
</dbReference>
<evidence type="ECO:0000256" key="5">
    <source>
        <dbReference type="ARBA" id="ARBA00023242"/>
    </source>
</evidence>
<comment type="similarity">
    <text evidence="2">Belongs to the RMI1 family.</text>
</comment>
<dbReference type="Proteomes" id="UP001283361">
    <property type="component" value="Unassembled WGS sequence"/>
</dbReference>
<dbReference type="Pfam" id="PF21000">
    <property type="entry name" value="RMI1_N_N"/>
    <property type="match status" value="1"/>
</dbReference>
<comment type="caution">
    <text evidence="10">The sequence shown here is derived from an EMBL/GenBank/DDBJ whole genome shotgun (WGS) entry which is preliminary data.</text>
</comment>
<dbReference type="GO" id="GO:0000724">
    <property type="term" value="P:double-strand break repair via homologous recombination"/>
    <property type="evidence" value="ECO:0007669"/>
    <property type="project" value="TreeGrafter"/>
</dbReference>
<dbReference type="InterPro" id="IPR042470">
    <property type="entry name" value="RMI1_N_C_sf"/>
</dbReference>
<reference evidence="10" key="1">
    <citation type="journal article" date="2023" name="G3 (Bethesda)">
        <title>A reference genome for the long-term kleptoplast-retaining sea slug Elysia crispata morphotype clarki.</title>
        <authorList>
            <person name="Eastman K.E."/>
            <person name="Pendleton A.L."/>
            <person name="Shaikh M.A."/>
            <person name="Suttiyut T."/>
            <person name="Ogas R."/>
            <person name="Tomko P."/>
            <person name="Gavelis G."/>
            <person name="Widhalm J.R."/>
            <person name="Wisecaver J.H."/>
        </authorList>
    </citation>
    <scope>NUCLEOTIDE SEQUENCE</scope>
    <source>
        <strain evidence="10">ECLA1</strain>
    </source>
</reference>
<evidence type="ECO:0000259" key="9">
    <source>
        <dbReference type="Pfam" id="PF21000"/>
    </source>
</evidence>
<dbReference type="GO" id="GO:0006260">
    <property type="term" value="P:DNA replication"/>
    <property type="evidence" value="ECO:0007669"/>
    <property type="project" value="UniProtKB-KW"/>
</dbReference>
<accession>A0AAE0ZKJ9</accession>
<evidence type="ECO:0000259" key="8">
    <source>
        <dbReference type="Pfam" id="PF16099"/>
    </source>
</evidence>
<feature type="domain" description="RecQ mediated genome instability protein 1 OB-fold" evidence="7">
    <location>
        <begin position="72"/>
        <end position="197"/>
    </location>
</feature>
<dbReference type="SMART" id="SM01161">
    <property type="entry name" value="DUF1767"/>
    <property type="match status" value="1"/>
</dbReference>
<evidence type="ECO:0000313" key="10">
    <source>
        <dbReference type="EMBL" id="KAK3770842.1"/>
    </source>
</evidence>
<protein>
    <recommendedName>
        <fullName evidence="3">RecQ-mediated genome instability protein 1</fullName>
    </recommendedName>
</protein>
<feature type="domain" description="RecQ-mediated genome instability protein 1 C-terminal OB-fold" evidence="8">
    <location>
        <begin position="554"/>
        <end position="663"/>
    </location>
</feature>
<evidence type="ECO:0000259" key="7">
    <source>
        <dbReference type="Pfam" id="PF08585"/>
    </source>
</evidence>
<evidence type="ECO:0000256" key="1">
    <source>
        <dbReference type="ARBA" id="ARBA00004123"/>
    </source>
</evidence>
<dbReference type="InterPro" id="IPR013894">
    <property type="entry name" value="RMI1_OB"/>
</dbReference>
<evidence type="ECO:0000256" key="2">
    <source>
        <dbReference type="ARBA" id="ARBA00006395"/>
    </source>
</evidence>
<dbReference type="InterPro" id="IPR044881">
    <property type="entry name" value="RMI1_N_N_sf"/>
</dbReference>
<evidence type="ECO:0000256" key="6">
    <source>
        <dbReference type="ARBA" id="ARBA00024977"/>
    </source>
</evidence>
<keyword evidence="4" id="KW-0235">DNA replication</keyword>
<dbReference type="FunFam" id="2.40.50.770:FF:000002">
    <property type="entry name" value="recQ-mediated genome instability protein 1"/>
    <property type="match status" value="1"/>
</dbReference>
<dbReference type="PANTHER" id="PTHR14790">
    <property type="entry name" value="RECQ-MEDIATED GENOME INSTABILITY PROTEIN 1 RMI1"/>
    <property type="match status" value="1"/>
</dbReference>
<dbReference type="InterPro" id="IPR049363">
    <property type="entry name" value="RMI1_N"/>
</dbReference>
<dbReference type="GO" id="GO:0031422">
    <property type="term" value="C:RecQ family helicase-topoisomerase III complex"/>
    <property type="evidence" value="ECO:0007669"/>
    <property type="project" value="TreeGrafter"/>
</dbReference>